<dbReference type="InterPro" id="IPR000515">
    <property type="entry name" value="MetI-like"/>
</dbReference>
<dbReference type="EMBL" id="CP001854">
    <property type="protein sequence ID" value="ADB52906.1"/>
    <property type="molecule type" value="Genomic_DNA"/>
</dbReference>
<evidence type="ECO:0000256" key="6">
    <source>
        <dbReference type="RuleBase" id="RU363054"/>
    </source>
</evidence>
<comment type="subcellular location">
    <subcellularLocation>
        <location evidence="5">Cell membrane</location>
        <topology evidence="5">Multi-pass membrane protein</topology>
    </subcellularLocation>
    <subcellularLocation>
        <location evidence="1">Membrane</location>
        <topology evidence="1">Multi-pass membrane protein</topology>
    </subcellularLocation>
</comment>
<dbReference type="GO" id="GO:0005315">
    <property type="term" value="F:phosphate transmembrane transporter activity"/>
    <property type="evidence" value="ECO:0007669"/>
    <property type="project" value="InterPro"/>
</dbReference>
<keyword evidence="6" id="KW-1003">Cell membrane</keyword>
<accession>D3F812</accession>
<keyword evidence="3 5" id="KW-1133">Transmembrane helix</keyword>
<dbReference type="HOGENOM" id="CLU_033621_1_0_11"/>
<comment type="function">
    <text evidence="6">Part of the binding-protein-dependent transport system for phosphate; probably responsible for the translocation of the substrate across the membrane.</text>
</comment>
<keyword evidence="6" id="KW-0592">Phosphate transport</keyword>
<evidence type="ECO:0000259" key="8">
    <source>
        <dbReference type="PROSITE" id="PS50928"/>
    </source>
</evidence>
<dbReference type="PANTHER" id="PTHR42727">
    <property type="entry name" value="PHOSPHATE TRANSPORT SYSTEM PERMEASE PROTEIN"/>
    <property type="match status" value="1"/>
</dbReference>
<evidence type="ECO:0000256" key="2">
    <source>
        <dbReference type="ARBA" id="ARBA00022692"/>
    </source>
</evidence>
<evidence type="ECO:0000313" key="9">
    <source>
        <dbReference type="EMBL" id="ADB52906.1"/>
    </source>
</evidence>
<comment type="similarity">
    <text evidence="6">Belongs to the binding-protein-dependent transport system permease family. CysTW subfamily.</text>
</comment>
<dbReference type="InterPro" id="IPR035906">
    <property type="entry name" value="MetI-like_sf"/>
</dbReference>
<feature type="transmembrane region" description="Helical" evidence="5">
    <location>
        <begin position="101"/>
        <end position="121"/>
    </location>
</feature>
<feature type="transmembrane region" description="Helical" evidence="5">
    <location>
        <begin position="290"/>
        <end position="312"/>
    </location>
</feature>
<feature type="transmembrane region" description="Helical" evidence="5">
    <location>
        <begin position="36"/>
        <end position="64"/>
    </location>
</feature>
<reference evidence="9 10" key="1">
    <citation type="journal article" date="2010" name="Stand. Genomic Sci.">
        <title>Complete genome sequence of Conexibacter woesei type strain (ID131577).</title>
        <authorList>
            <person name="Pukall R."/>
            <person name="Lapidus A."/>
            <person name="Glavina Del Rio T."/>
            <person name="Copeland A."/>
            <person name="Tice H."/>
            <person name="Cheng J.-F."/>
            <person name="Lucas S."/>
            <person name="Chen F."/>
            <person name="Nolan M."/>
            <person name="Bruce D."/>
            <person name="Goodwin L."/>
            <person name="Pitluck S."/>
            <person name="Mavromatis K."/>
            <person name="Ivanova N."/>
            <person name="Ovchinnikova G."/>
            <person name="Pati A."/>
            <person name="Chen A."/>
            <person name="Palaniappan K."/>
            <person name="Land M."/>
            <person name="Hauser L."/>
            <person name="Chang Y.-J."/>
            <person name="Jeffries C.D."/>
            <person name="Chain P."/>
            <person name="Meincke L."/>
            <person name="Sims D."/>
            <person name="Brettin T."/>
            <person name="Detter J.C."/>
            <person name="Rohde M."/>
            <person name="Goeker M."/>
            <person name="Bristow J."/>
            <person name="Eisen J.A."/>
            <person name="Markowitz V."/>
            <person name="Kyrpides N.C."/>
            <person name="Klenk H.-P."/>
            <person name="Hugenholtz P."/>
        </authorList>
    </citation>
    <scope>NUCLEOTIDE SEQUENCE [LARGE SCALE GENOMIC DNA]</scope>
    <source>
        <strain evidence="10">DSM 14684 / CIP 108061 / JCM 11494 / NBRC 100937 / ID131577</strain>
    </source>
</reference>
<dbReference type="Gene3D" id="1.10.3720.10">
    <property type="entry name" value="MetI-like"/>
    <property type="match status" value="1"/>
</dbReference>
<dbReference type="Pfam" id="PF00528">
    <property type="entry name" value="BPD_transp_1"/>
    <property type="match status" value="1"/>
</dbReference>
<sequence>MEPTNSIGAIPATGAGGPPRSLTAPSGRYGEKVIKALLALCAAISVVTTTAIVISLVAPTIAFFGEVALGDFLFGTKWAPTFTPSSFGVLPLVIGTLSTSLWAMLVAVPVGLLSAIFLSEYASPRVRKVVKPVIEILAGIPTVAIGVFALLWLSPTIDDVLPFMVRIPPFSAGVAGIAIGLMIVPIIASISDDAMRSVPGGLREAAYGLGATKMKVATRVVFPAAISGVVASIVLAASRAIGETMVVLLVAGASPNLTFNPGSSVQTMTAFIGTTATGDISPGTVKYDTIFAVGSLLFVMTLLMNMIAIRLVRKYREVYE</sequence>
<dbReference type="KEGG" id="cwo:Cwoe_4493"/>
<dbReference type="STRING" id="469383.Cwoe_4493"/>
<keyword evidence="10" id="KW-1185">Reference proteome</keyword>
<dbReference type="AlphaFoldDB" id="D3F812"/>
<dbReference type="PANTHER" id="PTHR42727:SF1">
    <property type="entry name" value="PHOSPHATE TRANSPORT SYSTEM PERMEASE"/>
    <property type="match status" value="1"/>
</dbReference>
<evidence type="ECO:0000256" key="7">
    <source>
        <dbReference type="SAM" id="MobiDB-lite"/>
    </source>
</evidence>
<feature type="transmembrane region" description="Helical" evidence="5">
    <location>
        <begin position="167"/>
        <end position="188"/>
    </location>
</feature>
<protein>
    <recommendedName>
        <fullName evidence="6">Phosphate transport system permease protein</fullName>
    </recommendedName>
</protein>
<keyword evidence="2 5" id="KW-0812">Transmembrane</keyword>
<dbReference type="InterPro" id="IPR011864">
    <property type="entry name" value="Phosphate_PstC"/>
</dbReference>
<feature type="transmembrane region" description="Helical" evidence="5">
    <location>
        <begin position="133"/>
        <end position="155"/>
    </location>
</feature>
<reference evidence="10" key="2">
    <citation type="submission" date="2010-01" db="EMBL/GenBank/DDBJ databases">
        <title>The complete genome of Conexibacter woesei DSM 14684.</title>
        <authorList>
            <consortium name="US DOE Joint Genome Institute (JGI-PGF)"/>
            <person name="Lucas S."/>
            <person name="Copeland A."/>
            <person name="Lapidus A."/>
            <person name="Glavina del Rio T."/>
            <person name="Dalin E."/>
            <person name="Tice H."/>
            <person name="Bruce D."/>
            <person name="Goodwin L."/>
            <person name="Pitluck S."/>
            <person name="Kyrpides N."/>
            <person name="Mavromatis K."/>
            <person name="Ivanova N."/>
            <person name="Mikhailova N."/>
            <person name="Chertkov O."/>
            <person name="Brettin T."/>
            <person name="Detter J.C."/>
            <person name="Han C."/>
            <person name="Larimer F."/>
            <person name="Land M."/>
            <person name="Hauser L."/>
            <person name="Markowitz V."/>
            <person name="Cheng J.-F."/>
            <person name="Hugenholtz P."/>
            <person name="Woyke T."/>
            <person name="Wu D."/>
            <person name="Pukall R."/>
            <person name="Steenblock K."/>
            <person name="Schneider S."/>
            <person name="Klenk H.-P."/>
            <person name="Eisen J.A."/>
        </authorList>
    </citation>
    <scope>NUCLEOTIDE SEQUENCE [LARGE SCALE GENOMIC DNA]</scope>
    <source>
        <strain evidence="10">DSM 14684 / CIP 108061 / JCM 11494 / NBRC 100937 / ID131577</strain>
    </source>
</reference>
<dbReference type="CDD" id="cd06261">
    <property type="entry name" value="TM_PBP2"/>
    <property type="match status" value="1"/>
</dbReference>
<evidence type="ECO:0000256" key="4">
    <source>
        <dbReference type="ARBA" id="ARBA00023136"/>
    </source>
</evidence>
<dbReference type="GO" id="GO:0005886">
    <property type="term" value="C:plasma membrane"/>
    <property type="evidence" value="ECO:0007669"/>
    <property type="project" value="UniProtKB-SubCell"/>
</dbReference>
<evidence type="ECO:0000256" key="3">
    <source>
        <dbReference type="ARBA" id="ARBA00022989"/>
    </source>
</evidence>
<organism evidence="9 10">
    <name type="scientific">Conexibacter woesei (strain DSM 14684 / CCUG 47730 / CIP 108061 / JCM 11494 / NBRC 100937 / ID131577)</name>
    <dbReference type="NCBI Taxonomy" id="469383"/>
    <lineage>
        <taxon>Bacteria</taxon>
        <taxon>Bacillati</taxon>
        <taxon>Actinomycetota</taxon>
        <taxon>Thermoleophilia</taxon>
        <taxon>Solirubrobacterales</taxon>
        <taxon>Conexibacteraceae</taxon>
        <taxon>Conexibacter</taxon>
    </lineage>
</organism>
<dbReference type="OrthoDB" id="9775069at2"/>
<keyword evidence="5" id="KW-0813">Transport</keyword>
<feature type="transmembrane region" description="Helical" evidence="5">
    <location>
        <begin position="220"/>
        <end position="241"/>
    </location>
</feature>
<dbReference type="NCBIfam" id="TIGR02138">
    <property type="entry name" value="phosphate_pstC"/>
    <property type="match status" value="1"/>
</dbReference>
<name>D3F812_CONWI</name>
<feature type="domain" description="ABC transmembrane type-1" evidence="8">
    <location>
        <begin position="93"/>
        <end position="308"/>
    </location>
</feature>
<dbReference type="GO" id="GO:0006817">
    <property type="term" value="P:phosphate ion transport"/>
    <property type="evidence" value="ECO:0007669"/>
    <property type="project" value="UniProtKB-KW"/>
</dbReference>
<evidence type="ECO:0000313" key="10">
    <source>
        <dbReference type="Proteomes" id="UP000008229"/>
    </source>
</evidence>
<evidence type="ECO:0000256" key="1">
    <source>
        <dbReference type="ARBA" id="ARBA00004141"/>
    </source>
</evidence>
<feature type="region of interest" description="Disordered" evidence="7">
    <location>
        <begin position="1"/>
        <end position="23"/>
    </location>
</feature>
<dbReference type="RefSeq" id="WP_012935957.1">
    <property type="nucleotide sequence ID" value="NC_013739.1"/>
</dbReference>
<proteinExistence type="inferred from homology"/>
<keyword evidence="4 5" id="KW-0472">Membrane</keyword>
<dbReference type="PROSITE" id="PS50928">
    <property type="entry name" value="ABC_TM1"/>
    <property type="match status" value="1"/>
</dbReference>
<dbReference type="SUPFAM" id="SSF161098">
    <property type="entry name" value="MetI-like"/>
    <property type="match status" value="1"/>
</dbReference>
<evidence type="ECO:0000256" key="5">
    <source>
        <dbReference type="RuleBase" id="RU363032"/>
    </source>
</evidence>
<dbReference type="eggNOG" id="COG0573">
    <property type="taxonomic scope" value="Bacteria"/>
</dbReference>
<dbReference type="Proteomes" id="UP000008229">
    <property type="component" value="Chromosome"/>
</dbReference>
<gene>
    <name evidence="9" type="ordered locus">Cwoe_4493</name>
</gene>